<dbReference type="AlphaFoldDB" id="A0A433XNY8"/>
<feature type="domain" description="ABC transmembrane type-1" evidence="8">
    <location>
        <begin position="56"/>
        <end position="236"/>
    </location>
</feature>
<dbReference type="SUPFAM" id="SSF161098">
    <property type="entry name" value="MetI-like"/>
    <property type="match status" value="1"/>
</dbReference>
<dbReference type="RefSeq" id="WP_127197475.1">
    <property type="nucleotide sequence ID" value="NZ_RZNX01000001.1"/>
</dbReference>
<reference evidence="9 10" key="1">
    <citation type="submission" date="2018-12" db="EMBL/GenBank/DDBJ databases">
        <authorList>
            <person name="Sun L."/>
            <person name="Chen Z."/>
        </authorList>
    </citation>
    <scope>NUCLEOTIDE SEQUENCE [LARGE SCALE GENOMIC DNA]</scope>
    <source>
        <strain evidence="9 10">3-5-3</strain>
    </source>
</reference>
<proteinExistence type="inferred from homology"/>
<keyword evidence="10" id="KW-1185">Reference proteome</keyword>
<feature type="transmembrane region" description="Helical" evidence="7">
    <location>
        <begin position="218"/>
        <end position="239"/>
    </location>
</feature>
<comment type="similarity">
    <text evidence="7">Belongs to the binding-protein-dependent transport system permease family.</text>
</comment>
<evidence type="ECO:0000256" key="1">
    <source>
        <dbReference type="ARBA" id="ARBA00004651"/>
    </source>
</evidence>
<evidence type="ECO:0000256" key="3">
    <source>
        <dbReference type="ARBA" id="ARBA00022475"/>
    </source>
</evidence>
<keyword evidence="5 7" id="KW-1133">Transmembrane helix</keyword>
<dbReference type="Pfam" id="PF00528">
    <property type="entry name" value="BPD_transp_1"/>
    <property type="match status" value="1"/>
</dbReference>
<keyword evidence="2 7" id="KW-0813">Transport</keyword>
<evidence type="ECO:0000313" key="9">
    <source>
        <dbReference type="EMBL" id="RUT35776.1"/>
    </source>
</evidence>
<keyword evidence="4 7" id="KW-0812">Transmembrane</keyword>
<dbReference type="Proteomes" id="UP000272464">
    <property type="component" value="Unassembled WGS sequence"/>
</dbReference>
<name>A0A433XNY8_9BACL</name>
<evidence type="ECO:0000256" key="6">
    <source>
        <dbReference type="ARBA" id="ARBA00023136"/>
    </source>
</evidence>
<keyword evidence="3" id="KW-1003">Cell membrane</keyword>
<keyword evidence="6 7" id="KW-0472">Membrane</keyword>
<dbReference type="GO" id="GO:0042918">
    <property type="term" value="P:alkanesulfonate transmembrane transport"/>
    <property type="evidence" value="ECO:0007669"/>
    <property type="project" value="UniProtKB-ARBA"/>
</dbReference>
<dbReference type="InterPro" id="IPR000515">
    <property type="entry name" value="MetI-like"/>
</dbReference>
<comment type="subcellular location">
    <subcellularLocation>
        <location evidence="1 7">Cell membrane</location>
        <topology evidence="1 7">Multi-pass membrane protein</topology>
    </subcellularLocation>
</comment>
<feature type="transmembrane region" description="Helical" evidence="7">
    <location>
        <begin position="5"/>
        <end position="25"/>
    </location>
</feature>
<dbReference type="FunFam" id="1.10.3720.10:FF:000003">
    <property type="entry name" value="Aliphatic sulfonate ABC transporter permease"/>
    <property type="match status" value="1"/>
</dbReference>
<gene>
    <name evidence="9" type="ORF">EJP77_01805</name>
</gene>
<dbReference type="Gene3D" id="1.10.3720.10">
    <property type="entry name" value="MetI-like"/>
    <property type="match status" value="1"/>
</dbReference>
<feature type="transmembrane region" description="Helical" evidence="7">
    <location>
        <begin position="122"/>
        <end position="141"/>
    </location>
</feature>
<feature type="transmembrane region" description="Helical" evidence="7">
    <location>
        <begin position="186"/>
        <end position="206"/>
    </location>
</feature>
<evidence type="ECO:0000256" key="5">
    <source>
        <dbReference type="ARBA" id="ARBA00022989"/>
    </source>
</evidence>
<dbReference type="OrthoDB" id="9804353at2"/>
<dbReference type="PROSITE" id="PS50928">
    <property type="entry name" value="ABC_TM1"/>
    <property type="match status" value="1"/>
</dbReference>
<sequence length="256" mass="28350">MNKKYIVGSILPLLLIAIWQLVSYFEVLPVQMLPSPIDIVEAFVNLVKSGTLQENLYTSLIRAAVGFFIGSASGILLGLIVGNSRFMEFLVDPSVQLFRMIPHLAILPLLILWFGFGEPSKIIIVASGAFFPVYINTFLGIRSVDYKLIEVSKVLEFSRSKQITKVVLPAAMPNILLGIRMSMGTAWLSLIVAELMGATTGVGYMISNAREFSQTDVVFVGIIIFACVGKITDSFVHILEKRLLRWRDSYQGVNAK</sequence>
<feature type="transmembrane region" description="Helical" evidence="7">
    <location>
        <begin position="60"/>
        <end position="81"/>
    </location>
</feature>
<evidence type="ECO:0000256" key="4">
    <source>
        <dbReference type="ARBA" id="ARBA00022692"/>
    </source>
</evidence>
<dbReference type="PANTHER" id="PTHR30151">
    <property type="entry name" value="ALKANE SULFONATE ABC TRANSPORTER-RELATED, MEMBRANE SUBUNIT"/>
    <property type="match status" value="1"/>
</dbReference>
<accession>A0A433XNY8</accession>
<dbReference type="GO" id="GO:0005886">
    <property type="term" value="C:plasma membrane"/>
    <property type="evidence" value="ECO:0007669"/>
    <property type="project" value="UniProtKB-SubCell"/>
</dbReference>
<dbReference type="InterPro" id="IPR035906">
    <property type="entry name" value="MetI-like_sf"/>
</dbReference>
<evidence type="ECO:0000256" key="7">
    <source>
        <dbReference type="RuleBase" id="RU363032"/>
    </source>
</evidence>
<feature type="transmembrane region" description="Helical" evidence="7">
    <location>
        <begin position="97"/>
        <end position="116"/>
    </location>
</feature>
<organism evidence="9 10">
    <name type="scientific">Paenibacillus zeisoli</name>
    <dbReference type="NCBI Taxonomy" id="2496267"/>
    <lineage>
        <taxon>Bacteria</taxon>
        <taxon>Bacillati</taxon>
        <taxon>Bacillota</taxon>
        <taxon>Bacilli</taxon>
        <taxon>Bacillales</taxon>
        <taxon>Paenibacillaceae</taxon>
        <taxon>Paenibacillus</taxon>
    </lineage>
</organism>
<dbReference type="CDD" id="cd06261">
    <property type="entry name" value="TM_PBP2"/>
    <property type="match status" value="1"/>
</dbReference>
<dbReference type="PANTHER" id="PTHR30151:SF38">
    <property type="entry name" value="ALIPHATIC SULFONATES TRANSPORT PERMEASE PROTEIN SSUC-RELATED"/>
    <property type="match status" value="1"/>
</dbReference>
<dbReference type="EMBL" id="RZNX01000001">
    <property type="protein sequence ID" value="RUT35776.1"/>
    <property type="molecule type" value="Genomic_DNA"/>
</dbReference>
<evidence type="ECO:0000313" key="10">
    <source>
        <dbReference type="Proteomes" id="UP000272464"/>
    </source>
</evidence>
<comment type="caution">
    <text evidence="9">The sequence shown here is derived from an EMBL/GenBank/DDBJ whole genome shotgun (WGS) entry which is preliminary data.</text>
</comment>
<evidence type="ECO:0000256" key="2">
    <source>
        <dbReference type="ARBA" id="ARBA00022448"/>
    </source>
</evidence>
<protein>
    <submittedName>
        <fullName evidence="9">ABC transporter permease</fullName>
    </submittedName>
</protein>
<evidence type="ECO:0000259" key="8">
    <source>
        <dbReference type="PROSITE" id="PS50928"/>
    </source>
</evidence>